<evidence type="ECO:0000313" key="6">
    <source>
        <dbReference type="Proteomes" id="UP001157961"/>
    </source>
</evidence>
<dbReference type="PANTHER" id="PTHR47894">
    <property type="entry name" value="HTH-TYPE TRANSCRIPTIONAL REGULATOR GADX"/>
    <property type="match status" value="1"/>
</dbReference>
<protein>
    <submittedName>
        <fullName evidence="5">AraC-type DNA-binding protein</fullName>
    </submittedName>
</protein>
<dbReference type="InterPro" id="IPR032687">
    <property type="entry name" value="AraC-type_N"/>
</dbReference>
<keyword evidence="2 5" id="KW-0238">DNA-binding</keyword>
<keyword evidence="6" id="KW-1185">Reference proteome</keyword>
<dbReference type="Pfam" id="PF12833">
    <property type="entry name" value="HTH_18"/>
    <property type="match status" value="1"/>
</dbReference>
<organism evidence="5 6">
    <name type="scientific">Shimia sagamensis</name>
    <dbReference type="NCBI Taxonomy" id="1566352"/>
    <lineage>
        <taxon>Bacteria</taxon>
        <taxon>Pseudomonadati</taxon>
        <taxon>Pseudomonadota</taxon>
        <taxon>Alphaproteobacteria</taxon>
        <taxon>Rhodobacterales</taxon>
        <taxon>Roseobacteraceae</taxon>
    </lineage>
</organism>
<dbReference type="SMART" id="SM00342">
    <property type="entry name" value="HTH_ARAC"/>
    <property type="match status" value="1"/>
</dbReference>
<proteinExistence type="predicted"/>
<dbReference type="InterPro" id="IPR018060">
    <property type="entry name" value="HTH_AraC"/>
</dbReference>
<name>A0ABY1PLF7_9RHOB</name>
<accession>A0ABY1PLF7</accession>
<dbReference type="InterPro" id="IPR009057">
    <property type="entry name" value="Homeodomain-like_sf"/>
</dbReference>
<dbReference type="Proteomes" id="UP001157961">
    <property type="component" value="Unassembled WGS sequence"/>
</dbReference>
<gene>
    <name evidence="5" type="ORF">SAMN06265373_11023</name>
</gene>
<evidence type="ECO:0000313" key="5">
    <source>
        <dbReference type="EMBL" id="SMP34398.1"/>
    </source>
</evidence>
<dbReference type="EMBL" id="FXTY01000010">
    <property type="protein sequence ID" value="SMP34398.1"/>
    <property type="molecule type" value="Genomic_DNA"/>
</dbReference>
<keyword evidence="1" id="KW-0805">Transcription regulation</keyword>
<dbReference type="Pfam" id="PF12625">
    <property type="entry name" value="Arabinose_bd"/>
    <property type="match status" value="1"/>
</dbReference>
<sequence>MRTRAGALVVPITRLMTESQSAFVSASAELNPEFLDFQSEAWVSVDSYLDSFDRLQFVAEEPGLALRAGLTQDLKELGLFGWCLVVSETLWDALRQAQEALSYMQNSGDISLTIRRERCRIEYCNGYGASAEADLDTQLAVGLFINLIRQTVGYQDSNLTVRYPRFRVGHKYLLHDAKVVSSASRGIIEFDAHLLRRPLAQSNAGLSATLNDTLPRFEGQTPDNFLLIQELQVSALSEMQAPITLLDMASLLGVPARSLQWDLKRLGQSFAGIRTSARHKAAKQNLTAGRSVGETALLLGYSHQQTFSNAFARWEGVTTSEFLSRARR</sequence>
<evidence type="ECO:0000256" key="1">
    <source>
        <dbReference type="ARBA" id="ARBA00023015"/>
    </source>
</evidence>
<dbReference type="GO" id="GO:0003677">
    <property type="term" value="F:DNA binding"/>
    <property type="evidence" value="ECO:0007669"/>
    <property type="project" value="UniProtKB-KW"/>
</dbReference>
<evidence type="ECO:0000259" key="4">
    <source>
        <dbReference type="PROSITE" id="PS01124"/>
    </source>
</evidence>
<dbReference type="PROSITE" id="PS01124">
    <property type="entry name" value="HTH_ARAC_FAMILY_2"/>
    <property type="match status" value="1"/>
</dbReference>
<evidence type="ECO:0000256" key="2">
    <source>
        <dbReference type="ARBA" id="ARBA00023125"/>
    </source>
</evidence>
<evidence type="ECO:0000256" key="3">
    <source>
        <dbReference type="ARBA" id="ARBA00023163"/>
    </source>
</evidence>
<dbReference type="Gene3D" id="1.10.10.60">
    <property type="entry name" value="Homeodomain-like"/>
    <property type="match status" value="1"/>
</dbReference>
<dbReference type="PANTHER" id="PTHR47894:SF1">
    <property type="entry name" value="HTH-TYPE TRANSCRIPTIONAL REGULATOR VQSM"/>
    <property type="match status" value="1"/>
</dbReference>
<feature type="domain" description="HTH araC/xylS-type" evidence="4">
    <location>
        <begin position="229"/>
        <end position="325"/>
    </location>
</feature>
<reference evidence="5 6" key="1">
    <citation type="submission" date="2017-05" db="EMBL/GenBank/DDBJ databases">
        <authorList>
            <person name="Varghese N."/>
            <person name="Submissions S."/>
        </authorList>
    </citation>
    <scope>NUCLEOTIDE SEQUENCE [LARGE SCALE GENOMIC DNA]</scope>
    <source>
        <strain evidence="5 6">DSM 29734</strain>
    </source>
</reference>
<keyword evidence="3" id="KW-0804">Transcription</keyword>
<dbReference type="SUPFAM" id="SSF46689">
    <property type="entry name" value="Homeodomain-like"/>
    <property type="match status" value="1"/>
</dbReference>
<comment type="caution">
    <text evidence="5">The sequence shown here is derived from an EMBL/GenBank/DDBJ whole genome shotgun (WGS) entry which is preliminary data.</text>
</comment>